<accession>A0A7J9IZP2</accession>
<gene>
    <name evidence="1" type="ORF">Goarm_012119</name>
</gene>
<proteinExistence type="predicted"/>
<keyword evidence="2" id="KW-1185">Reference proteome</keyword>
<dbReference type="Proteomes" id="UP000593575">
    <property type="component" value="Unassembled WGS sequence"/>
</dbReference>
<evidence type="ECO:0000313" key="2">
    <source>
        <dbReference type="Proteomes" id="UP000593575"/>
    </source>
</evidence>
<organism evidence="1 2">
    <name type="scientific">Gossypium armourianum</name>
    <dbReference type="NCBI Taxonomy" id="34283"/>
    <lineage>
        <taxon>Eukaryota</taxon>
        <taxon>Viridiplantae</taxon>
        <taxon>Streptophyta</taxon>
        <taxon>Embryophyta</taxon>
        <taxon>Tracheophyta</taxon>
        <taxon>Spermatophyta</taxon>
        <taxon>Magnoliopsida</taxon>
        <taxon>eudicotyledons</taxon>
        <taxon>Gunneridae</taxon>
        <taxon>Pentapetalae</taxon>
        <taxon>rosids</taxon>
        <taxon>malvids</taxon>
        <taxon>Malvales</taxon>
        <taxon>Malvaceae</taxon>
        <taxon>Malvoideae</taxon>
        <taxon>Gossypium</taxon>
    </lineage>
</organism>
<name>A0A7J9IZP2_9ROSI</name>
<reference evidence="1 2" key="1">
    <citation type="journal article" date="2019" name="Genome Biol. Evol.">
        <title>Insights into the evolution of the New World diploid cottons (Gossypium, subgenus Houzingenia) based on genome sequencing.</title>
        <authorList>
            <person name="Grover C.E."/>
            <person name="Arick M.A. 2nd"/>
            <person name="Thrash A."/>
            <person name="Conover J.L."/>
            <person name="Sanders W.S."/>
            <person name="Peterson D.G."/>
            <person name="Frelichowski J.E."/>
            <person name="Scheffler J.A."/>
            <person name="Scheffler B.E."/>
            <person name="Wendel J.F."/>
        </authorList>
    </citation>
    <scope>NUCLEOTIDE SEQUENCE [LARGE SCALE GENOMIC DNA]</scope>
    <source>
        <strain evidence="1">6</strain>
        <tissue evidence="1">Leaf</tissue>
    </source>
</reference>
<protein>
    <submittedName>
        <fullName evidence="1">Uncharacterized protein</fullName>
    </submittedName>
</protein>
<comment type="caution">
    <text evidence="1">The sequence shown here is derived from an EMBL/GenBank/DDBJ whole genome shotgun (WGS) entry which is preliminary data.</text>
</comment>
<dbReference type="AlphaFoldDB" id="A0A7J9IZP2"/>
<dbReference type="EMBL" id="JABFAE010000004">
    <property type="protein sequence ID" value="MBA0827333.1"/>
    <property type="molecule type" value="Genomic_DNA"/>
</dbReference>
<sequence>MDGVVYSTSQFGLDERFGDGDTSQIGLLDEVIYHSFFPII</sequence>
<evidence type="ECO:0000313" key="1">
    <source>
        <dbReference type="EMBL" id="MBA0827333.1"/>
    </source>
</evidence>